<comment type="caution">
    <text evidence="2">The sequence shown here is derived from an EMBL/GenBank/DDBJ whole genome shotgun (WGS) entry which is preliminary data.</text>
</comment>
<keyword evidence="1" id="KW-0472">Membrane</keyword>
<evidence type="ECO:0000256" key="1">
    <source>
        <dbReference type="SAM" id="Phobius"/>
    </source>
</evidence>
<feature type="transmembrane region" description="Helical" evidence="1">
    <location>
        <begin position="296"/>
        <end position="316"/>
    </location>
</feature>
<evidence type="ECO:0000313" key="3">
    <source>
        <dbReference type="Proteomes" id="UP001190700"/>
    </source>
</evidence>
<name>A0AAE0GQF2_9CHLO</name>
<feature type="transmembrane region" description="Helical" evidence="1">
    <location>
        <begin position="7"/>
        <end position="34"/>
    </location>
</feature>
<organism evidence="2 3">
    <name type="scientific">Cymbomonas tetramitiformis</name>
    <dbReference type="NCBI Taxonomy" id="36881"/>
    <lineage>
        <taxon>Eukaryota</taxon>
        <taxon>Viridiplantae</taxon>
        <taxon>Chlorophyta</taxon>
        <taxon>Pyramimonadophyceae</taxon>
        <taxon>Pyramimonadales</taxon>
        <taxon>Pyramimonadaceae</taxon>
        <taxon>Cymbomonas</taxon>
    </lineage>
</organism>
<evidence type="ECO:0000313" key="2">
    <source>
        <dbReference type="EMBL" id="KAK3282206.1"/>
    </source>
</evidence>
<keyword evidence="1" id="KW-0812">Transmembrane</keyword>
<accession>A0AAE0GQF2</accession>
<dbReference type="AlphaFoldDB" id="A0AAE0GQF2"/>
<reference evidence="2 3" key="1">
    <citation type="journal article" date="2015" name="Genome Biol. Evol.">
        <title>Comparative Genomics of a Bacterivorous Green Alga Reveals Evolutionary Causalities and Consequences of Phago-Mixotrophic Mode of Nutrition.</title>
        <authorList>
            <person name="Burns J.A."/>
            <person name="Paasch A."/>
            <person name="Narechania A."/>
            <person name="Kim E."/>
        </authorList>
    </citation>
    <scope>NUCLEOTIDE SEQUENCE [LARGE SCALE GENOMIC DNA]</scope>
    <source>
        <strain evidence="2 3">PLY_AMNH</strain>
    </source>
</reference>
<proteinExistence type="predicted"/>
<gene>
    <name evidence="2" type="ORF">CYMTET_10044</name>
</gene>
<keyword evidence="1" id="KW-1133">Transmembrane helix</keyword>
<dbReference type="EMBL" id="LGRX02003460">
    <property type="protein sequence ID" value="KAK3282206.1"/>
    <property type="molecule type" value="Genomic_DNA"/>
</dbReference>
<feature type="transmembrane region" description="Helical" evidence="1">
    <location>
        <begin position="268"/>
        <end position="290"/>
    </location>
</feature>
<keyword evidence="3" id="KW-1185">Reference proteome</keyword>
<sequence length="474" mass="53109">MTWRRSALYIVVVFSFFTAIFQSVGLVATVQFYYEVRDKAEDDGTTLDINQRLPFYEYTKALAAITLARMYKDASLVLVLMEATFVALMWLALWEMFHGYYNYDADEIDLMTRCDQLVYTDAGTEYNAQYVSATCGLVGVVPLEVTYANATRNLDGGAIHRACTDAIKLLADDSSEKGEEEAVARLTEGCQDLDKFFQAFHGGSGQEMDDTVDRLTMLAEKAADLVISILNAISTIQYLLPAAVSIAPAILRGALTVKTLVPQSSLPGMFILMLPWLYCPIIWCLYSIVFQFVGNIVLLIGLLLLAFAPMINYFVGQLLRVAEPMDEQGAMRILKAIAMYTNCLFVGAYVLIMVFVVFHYSASTDEMDKTMEFKADFQESLSGFRSLCTILVSTVANYLFTTLAGADWMIGEIVAQRHFELWLETGHDVQYIVKSINRQEKITGRTLEMCPHLKSRDSIHTLDAYPDFPELHGG</sequence>
<feature type="transmembrane region" description="Helical" evidence="1">
    <location>
        <begin position="74"/>
        <end position="93"/>
    </location>
</feature>
<feature type="transmembrane region" description="Helical" evidence="1">
    <location>
        <begin position="382"/>
        <end position="400"/>
    </location>
</feature>
<protein>
    <submittedName>
        <fullName evidence="2">Uncharacterized protein</fullName>
    </submittedName>
</protein>
<dbReference type="Proteomes" id="UP001190700">
    <property type="component" value="Unassembled WGS sequence"/>
</dbReference>
<feature type="transmembrane region" description="Helical" evidence="1">
    <location>
        <begin position="337"/>
        <end position="362"/>
    </location>
</feature>